<dbReference type="SUPFAM" id="SSF53474">
    <property type="entry name" value="alpha/beta-Hydrolases"/>
    <property type="match status" value="1"/>
</dbReference>
<dbReference type="InterPro" id="IPR051411">
    <property type="entry name" value="Polyketide_trans_af380"/>
</dbReference>
<name>J1H4W5_9ACTO</name>
<dbReference type="PATRIC" id="fig|1125718.3.peg.2104"/>
<sequence>MRRFAQKLAEHGFVTIAADAAYQGASGGTPRQTDRPANRVEDIRAMVDFISTYPGVDAQRVGALGICGGGGYTIQAVKTDKRVKAVATVSMFNSGRVRRNGFLDAQMDSIAERLEQAVQARAKELDGEVEYTGTHISHRLELTQEQLEEIPAGLYRDGTVYYGITHFHPNATPRYTTSSLMYLMAFDAENQAELIDQPLLMIAGKDADTRYMTDAVFDKATGTISKERFLIDGATHIETYWKEPYVTQEADKLIEFFERYL</sequence>
<organism evidence="2 3">
    <name type="scientific">Actinomyces massiliensis F0489</name>
    <dbReference type="NCBI Taxonomy" id="1125718"/>
    <lineage>
        <taxon>Bacteria</taxon>
        <taxon>Bacillati</taxon>
        <taxon>Actinomycetota</taxon>
        <taxon>Actinomycetes</taxon>
        <taxon>Actinomycetales</taxon>
        <taxon>Actinomycetaceae</taxon>
        <taxon>Actinomyces</taxon>
    </lineage>
</organism>
<dbReference type="Gene3D" id="1.10.10.800">
    <property type="match status" value="1"/>
</dbReference>
<keyword evidence="3" id="KW-1185">Reference proteome</keyword>
<comment type="caution">
    <text evidence="2">The sequence shown here is derived from an EMBL/GenBank/DDBJ whole genome shotgun (WGS) entry which is preliminary data.</text>
</comment>
<dbReference type="PANTHER" id="PTHR47751:SF1">
    <property type="entry name" value="SUPERFAMILY HYDROLASE, PUTATIVE (AFU_ORTHOLOGUE AFUA_2G16580)-RELATED"/>
    <property type="match status" value="1"/>
</dbReference>
<reference evidence="2 3" key="1">
    <citation type="submission" date="2012-05" db="EMBL/GenBank/DDBJ databases">
        <authorList>
            <person name="Harkins D.M."/>
            <person name="Madupu R."/>
            <person name="Durkin A.S."/>
            <person name="Torralba M."/>
            <person name="Methe B."/>
            <person name="Sutton G.G."/>
            <person name="Nelson K.E."/>
        </authorList>
    </citation>
    <scope>NUCLEOTIDE SEQUENCE [LARGE SCALE GENOMIC DNA]</scope>
    <source>
        <strain evidence="2 3">F0489</strain>
    </source>
</reference>
<dbReference type="InterPro" id="IPR002925">
    <property type="entry name" value="Dienelactn_hydro"/>
</dbReference>
<proteinExistence type="predicted"/>
<dbReference type="Pfam" id="PF01738">
    <property type="entry name" value="DLH"/>
    <property type="match status" value="1"/>
</dbReference>
<accession>J1H4W5</accession>
<gene>
    <name evidence="2" type="ORF">HMPREF1318_1541</name>
</gene>
<evidence type="ECO:0000259" key="1">
    <source>
        <dbReference type="Pfam" id="PF01738"/>
    </source>
</evidence>
<dbReference type="InterPro" id="IPR029058">
    <property type="entry name" value="AB_hydrolase_fold"/>
</dbReference>
<dbReference type="PANTHER" id="PTHR47751">
    <property type="entry name" value="SUPERFAMILY HYDROLASE, PUTATIVE (AFU_ORTHOLOGUE AFUA_2G16580)-RELATED"/>
    <property type="match status" value="1"/>
</dbReference>
<evidence type="ECO:0000313" key="3">
    <source>
        <dbReference type="Proteomes" id="UP000002941"/>
    </source>
</evidence>
<dbReference type="AlphaFoldDB" id="J1H4W5"/>
<dbReference type="Proteomes" id="UP000002941">
    <property type="component" value="Unassembled WGS sequence"/>
</dbReference>
<feature type="domain" description="Dienelactone hydrolase" evidence="1">
    <location>
        <begin position="2"/>
        <end position="87"/>
    </location>
</feature>
<dbReference type="eggNOG" id="COG1073">
    <property type="taxonomic scope" value="Bacteria"/>
</dbReference>
<dbReference type="EMBL" id="AKFT01000172">
    <property type="protein sequence ID" value="EJF40278.1"/>
    <property type="molecule type" value="Genomic_DNA"/>
</dbReference>
<protein>
    <recommendedName>
        <fullName evidence="1">Dienelactone hydrolase domain-containing protein</fullName>
    </recommendedName>
</protein>
<evidence type="ECO:0000313" key="2">
    <source>
        <dbReference type="EMBL" id="EJF40278.1"/>
    </source>
</evidence>
<dbReference type="Gene3D" id="3.40.50.1820">
    <property type="entry name" value="alpha/beta hydrolase"/>
    <property type="match status" value="1"/>
</dbReference>
<dbReference type="GO" id="GO:0016787">
    <property type="term" value="F:hydrolase activity"/>
    <property type="evidence" value="ECO:0007669"/>
    <property type="project" value="InterPro"/>
</dbReference>